<dbReference type="Pfam" id="PF13086">
    <property type="entry name" value="AAA_11"/>
    <property type="match status" value="1"/>
</dbReference>
<keyword evidence="2" id="KW-0547">Nucleotide-binding</keyword>
<organism evidence="10 11">
    <name type="scientific">Phyllosticta citribraziliensis</name>
    <dbReference type="NCBI Taxonomy" id="989973"/>
    <lineage>
        <taxon>Eukaryota</taxon>
        <taxon>Fungi</taxon>
        <taxon>Dikarya</taxon>
        <taxon>Ascomycota</taxon>
        <taxon>Pezizomycotina</taxon>
        <taxon>Dothideomycetes</taxon>
        <taxon>Dothideomycetes incertae sedis</taxon>
        <taxon>Botryosphaeriales</taxon>
        <taxon>Phyllostictaceae</taxon>
        <taxon>Phyllosticta</taxon>
    </lineage>
</organism>
<feature type="region of interest" description="Disordered" evidence="7">
    <location>
        <begin position="1059"/>
        <end position="1081"/>
    </location>
</feature>
<feature type="domain" description="DNA2/NAM7 helicase helicase" evidence="8">
    <location>
        <begin position="509"/>
        <end position="774"/>
    </location>
</feature>
<dbReference type="RefSeq" id="XP_066653264.1">
    <property type="nucleotide sequence ID" value="XM_066802577.1"/>
</dbReference>
<evidence type="ECO:0000259" key="9">
    <source>
        <dbReference type="Pfam" id="PF13087"/>
    </source>
</evidence>
<proteinExistence type="inferred from homology"/>
<comment type="similarity">
    <text evidence="1">Belongs to the DNA2/NAM7 helicase family.</text>
</comment>
<dbReference type="Pfam" id="PF13087">
    <property type="entry name" value="AAA_12"/>
    <property type="match status" value="1"/>
</dbReference>
<dbReference type="PANTHER" id="PTHR43788">
    <property type="entry name" value="DNA2/NAM7 HELICASE FAMILY MEMBER"/>
    <property type="match status" value="1"/>
</dbReference>
<keyword evidence="6" id="KW-0175">Coiled coil</keyword>
<dbReference type="InterPro" id="IPR041677">
    <property type="entry name" value="DNA2/NAM7_AAA_11"/>
</dbReference>
<dbReference type="InterPro" id="IPR027417">
    <property type="entry name" value="P-loop_NTPase"/>
</dbReference>
<dbReference type="EMBL" id="JBBPEH010000009">
    <property type="protein sequence ID" value="KAK7534225.1"/>
    <property type="molecule type" value="Genomic_DNA"/>
</dbReference>
<dbReference type="Pfam" id="PF14555">
    <property type="entry name" value="UBA_4"/>
    <property type="match status" value="1"/>
</dbReference>
<comment type="caution">
    <text evidence="10">The sequence shown here is derived from an EMBL/GenBank/DDBJ whole genome shotgun (WGS) entry which is preliminary data.</text>
</comment>
<evidence type="ECO:0000313" key="11">
    <source>
        <dbReference type="Proteomes" id="UP001360953"/>
    </source>
</evidence>
<evidence type="ECO:0000256" key="3">
    <source>
        <dbReference type="ARBA" id="ARBA00022801"/>
    </source>
</evidence>
<keyword evidence="3" id="KW-0378">Hydrolase</keyword>
<gene>
    <name evidence="10" type="ORF">J3D65DRAFT_660603</name>
</gene>
<evidence type="ECO:0000256" key="7">
    <source>
        <dbReference type="SAM" id="MobiDB-lite"/>
    </source>
</evidence>
<keyword evidence="5" id="KW-0067">ATP-binding</keyword>
<keyword evidence="11" id="KW-1185">Reference proteome</keyword>
<dbReference type="InterPro" id="IPR041679">
    <property type="entry name" value="DNA2/NAM7-like_C"/>
</dbReference>
<feature type="coiled-coil region" evidence="6">
    <location>
        <begin position="1225"/>
        <end position="1256"/>
    </location>
</feature>
<dbReference type="InterPro" id="IPR050534">
    <property type="entry name" value="Coronavir_polyprotein_1ab"/>
</dbReference>
<accession>A0ABR1LJZ5</accession>
<evidence type="ECO:0000256" key="1">
    <source>
        <dbReference type="ARBA" id="ARBA00007913"/>
    </source>
</evidence>
<sequence length="1267" mass="141076">MSSTPPESWRMERRLDAPPGGRNASSLVVFQGWYRHFNVDVVCGRDKLSSGEEYSIQLSFNTSPLQSYIELRLNLRPRQSNVDETLTARFLTYLDKDHGDNFGPDRVAHTFTGPHGTLPPGPFNFGRSIFDLVYSQYLGSPASQVIQLPEGEAEKCVVFSWKSQHCARMAFSRPTQHLSPSTTLAVQKFVAIIDNAINQGQDIHALVKSPNRRLNTSFQFFVSLPSPTPVSYWPWMRRLIHERKAESGEELFEFSARTFELHEEYIDMALAMRKGTWYKAPGALLIPDPLNIERLPQVIRFNDERQYLAYVLGGHAYEYQAEQMRVANFSTGTHTCAVYPHKGGSSKYVILLSIRPGLESQGKSSSVALMALESDEHTLPQVGERVLMDITVDAENGQEAWTGAVIKVPKPYLKEGCNVAIAAERPPFKDGWVLEPDTYQADFFFGHHGQSPSPVRTRLIEFMTFPPKDHMWLFKLLLAHDNFGKNLIKSIIKPEVLSKINERCAARGLNAEQKQAVMQYFSQKISLVVGPGGTGKSTLVDTIVEIEASLETRLWVCTESNTAVDVLAAKFIRTRNEANPHRFFRVRTMFDEKLSDDKDVGQLTAVAQGFSDEDKEVQEILKRLATGDDSVRPMSLDRAIRERLHALKSGNHFKSWYDDEAEHLDALNNARVDITRPSPQGVASPSVEDLRSAEHKALRKLQNMYLRLANGVFSTAATASGPLLRGFKPRGLIMDEASQFNEASALAAILHALNGGKLERILLIGDHHQLPPTTTAIRNPFSLNSRSSLFERLILAGTPHLQLREQFRMHPSISDVVNKTIYGGTLIDHPSTLSRPGVDQFKGFVQALAKECRTTASKESCAVVISPTKSNDEPPRYPWGPRKVHGSTSFHNAQTAAITMHLCYLLISKFKFKAQDILIDAFYADQVKFYKALFAGFPAFNGIGFSTVDGSQGQEANIVIVDCVILGRVVPGGNMGFLGGETHRFNVGMSRARIGRITLCHERFADISDSPCWKTLLLDAQRDHCLFQDTYFHRDFEVTDFNIRFKDVSTNYGKRTQIGHRNRTKYQPTQPLQRSTTLNSSTSQLDHAKKTFADLTGADAVTVVEYLEATGGDLAHAVNRYFEDFPGAFQGEGEEIERVDGQVNATGSDSDLVICPDPGHGLTDQVGESEEAEEAERVLKSPRPITLSGEILAAVPGAAAAASSPKSSVEPGCGESYGTVSRAEHEALKKENRQLRKDLEDLRADYEQSAANFEEVLATIMDSLNKR</sequence>
<feature type="region of interest" description="Disordered" evidence="7">
    <location>
        <begin position="1"/>
        <end position="21"/>
    </location>
</feature>
<evidence type="ECO:0000256" key="4">
    <source>
        <dbReference type="ARBA" id="ARBA00022806"/>
    </source>
</evidence>
<dbReference type="GeneID" id="92035483"/>
<evidence type="ECO:0000256" key="6">
    <source>
        <dbReference type="SAM" id="Coils"/>
    </source>
</evidence>
<dbReference type="PANTHER" id="PTHR43788:SF8">
    <property type="entry name" value="DNA-BINDING PROTEIN SMUBP-2"/>
    <property type="match status" value="1"/>
</dbReference>
<dbReference type="Proteomes" id="UP001360953">
    <property type="component" value="Unassembled WGS sequence"/>
</dbReference>
<feature type="domain" description="DNA2/NAM7 helicase-like C-terminal" evidence="9">
    <location>
        <begin position="787"/>
        <end position="1001"/>
    </location>
</feature>
<feature type="compositionally biased region" description="Polar residues" evidence="7">
    <location>
        <begin position="1065"/>
        <end position="1081"/>
    </location>
</feature>
<evidence type="ECO:0000313" key="10">
    <source>
        <dbReference type="EMBL" id="KAK7534225.1"/>
    </source>
</evidence>
<dbReference type="SUPFAM" id="SSF52540">
    <property type="entry name" value="P-loop containing nucleoside triphosphate hydrolases"/>
    <property type="match status" value="1"/>
</dbReference>
<dbReference type="CDD" id="cd18808">
    <property type="entry name" value="SF1_C_Upf1"/>
    <property type="match status" value="1"/>
</dbReference>
<protein>
    <recommendedName>
        <fullName evidence="12">AAA domain-containing protein</fullName>
    </recommendedName>
</protein>
<evidence type="ECO:0000256" key="5">
    <source>
        <dbReference type="ARBA" id="ARBA00022840"/>
    </source>
</evidence>
<evidence type="ECO:0008006" key="12">
    <source>
        <dbReference type="Google" id="ProtNLM"/>
    </source>
</evidence>
<evidence type="ECO:0000256" key="2">
    <source>
        <dbReference type="ARBA" id="ARBA00022741"/>
    </source>
</evidence>
<name>A0ABR1LJZ5_9PEZI</name>
<reference evidence="10 11" key="1">
    <citation type="submission" date="2024-04" db="EMBL/GenBank/DDBJ databases">
        <title>Phyllosticta paracitricarpa is synonymous to the EU quarantine fungus P. citricarpa based on phylogenomic analyses.</title>
        <authorList>
            <consortium name="Lawrence Berkeley National Laboratory"/>
            <person name="Van ingen-buijs V.A."/>
            <person name="Van westerhoven A.C."/>
            <person name="Haridas S."/>
            <person name="Skiadas P."/>
            <person name="Martin F."/>
            <person name="Groenewald J.Z."/>
            <person name="Crous P.W."/>
            <person name="Seidl M.F."/>
        </authorList>
    </citation>
    <scope>NUCLEOTIDE SEQUENCE [LARGE SCALE GENOMIC DNA]</scope>
    <source>
        <strain evidence="10 11">CPC 17464</strain>
    </source>
</reference>
<dbReference type="InterPro" id="IPR047187">
    <property type="entry name" value="SF1_C_Upf1"/>
</dbReference>
<evidence type="ECO:0000259" key="8">
    <source>
        <dbReference type="Pfam" id="PF13086"/>
    </source>
</evidence>
<keyword evidence="4" id="KW-0347">Helicase</keyword>
<dbReference type="Gene3D" id="3.40.50.300">
    <property type="entry name" value="P-loop containing nucleotide triphosphate hydrolases"/>
    <property type="match status" value="2"/>
</dbReference>